<reference evidence="6" key="1">
    <citation type="submission" date="2003-04" db="EMBL/GenBank/DDBJ databases">
        <authorList>
            <person name="Matthijs S.L.C."/>
        </authorList>
    </citation>
    <scope>NUCLEOTIDE SEQUENCE</scope>
    <source>
        <strain evidence="6">ATCC 17400</strain>
    </source>
</reference>
<evidence type="ECO:0000256" key="4">
    <source>
        <dbReference type="ARBA" id="ARBA00022898"/>
    </source>
</evidence>
<dbReference type="Pfam" id="PF00155">
    <property type="entry name" value="Aminotran_1_2"/>
    <property type="match status" value="1"/>
</dbReference>
<organism evidence="6">
    <name type="scientific">Pseudomonas fluorescens</name>
    <dbReference type="NCBI Taxonomy" id="294"/>
    <lineage>
        <taxon>Bacteria</taxon>
        <taxon>Pseudomonadati</taxon>
        <taxon>Pseudomonadota</taxon>
        <taxon>Gammaproteobacteria</taxon>
        <taxon>Pseudomonadales</taxon>
        <taxon>Pseudomonadaceae</taxon>
        <taxon>Pseudomonas</taxon>
    </lineage>
</organism>
<reference evidence="6" key="2">
    <citation type="journal article" date="2004" name="Mol. Microbiol.">
        <title>The Pseudomonas siderophore quinolobactin is synthesized from xanthurenic acid, an intermediate of the kynurenine pathway.</title>
        <authorList>
            <person name="Matthijs S."/>
            <person name="Baysse C."/>
            <person name="Koedam N."/>
            <person name="Tehrani K.A."/>
            <person name="Verheyden L."/>
            <person name="Budzikiewicz H."/>
            <person name="Schaefer M."/>
            <person name="Hoorelbeke B."/>
            <person name="Meyer J.-M."/>
            <person name="De Greve H."/>
            <person name="Cornelis P."/>
        </authorList>
    </citation>
    <scope>NUCLEOTIDE SEQUENCE</scope>
    <source>
        <strain evidence="6">ATCC 17400</strain>
    </source>
</reference>
<protein>
    <submittedName>
        <fullName evidence="6">QbsB</fullName>
    </submittedName>
</protein>
<keyword evidence="4" id="KW-0663">Pyridoxal phosphate</keyword>
<gene>
    <name evidence="6" type="primary">qbsB</name>
</gene>
<dbReference type="InterPro" id="IPR015422">
    <property type="entry name" value="PyrdxlP-dep_Trfase_small"/>
</dbReference>
<evidence type="ECO:0000313" key="6">
    <source>
        <dbReference type="EMBL" id="AAL65284.1"/>
    </source>
</evidence>
<evidence type="ECO:0000256" key="2">
    <source>
        <dbReference type="ARBA" id="ARBA00022576"/>
    </source>
</evidence>
<evidence type="ECO:0000256" key="3">
    <source>
        <dbReference type="ARBA" id="ARBA00022679"/>
    </source>
</evidence>
<dbReference type="InterPro" id="IPR015424">
    <property type="entry name" value="PyrdxlP-dep_Trfase"/>
</dbReference>
<feature type="domain" description="Aminotransferase class I/classII large" evidence="5">
    <location>
        <begin position="30"/>
        <end position="343"/>
    </location>
</feature>
<dbReference type="GO" id="GO:0008483">
    <property type="term" value="F:transaminase activity"/>
    <property type="evidence" value="ECO:0007669"/>
    <property type="project" value="UniProtKB-KW"/>
</dbReference>
<dbReference type="GO" id="GO:0030170">
    <property type="term" value="F:pyridoxal phosphate binding"/>
    <property type="evidence" value="ECO:0007669"/>
    <property type="project" value="InterPro"/>
</dbReference>
<proteinExistence type="inferred from homology"/>
<evidence type="ECO:0000259" key="5">
    <source>
        <dbReference type="Pfam" id="PF00155"/>
    </source>
</evidence>
<dbReference type="Gene3D" id="3.40.640.10">
    <property type="entry name" value="Type I PLP-dependent aspartate aminotransferase-like (Major domain)"/>
    <property type="match status" value="1"/>
</dbReference>
<dbReference type="CDD" id="cd00609">
    <property type="entry name" value="AAT_like"/>
    <property type="match status" value="1"/>
</dbReference>
<dbReference type="AlphaFoldDB" id="Q84HG0"/>
<evidence type="ECO:0000256" key="1">
    <source>
        <dbReference type="ARBA" id="ARBA00007970"/>
    </source>
</evidence>
<comment type="similarity">
    <text evidence="1">Belongs to the class-II pyridoxal-phosphate-dependent aminotransferase family. Histidinol-phosphate aminotransferase subfamily.</text>
</comment>
<dbReference type="SUPFAM" id="SSF53383">
    <property type="entry name" value="PLP-dependent transferases"/>
    <property type="match status" value="1"/>
</dbReference>
<dbReference type="Gene3D" id="3.90.1150.10">
    <property type="entry name" value="Aspartate Aminotransferase, domain 1"/>
    <property type="match status" value="1"/>
</dbReference>
<dbReference type="InterPro" id="IPR004839">
    <property type="entry name" value="Aminotransferase_I/II_large"/>
</dbReference>
<dbReference type="PANTHER" id="PTHR43643">
    <property type="entry name" value="HISTIDINOL-PHOSPHATE AMINOTRANSFERASE 2"/>
    <property type="match status" value="1"/>
</dbReference>
<dbReference type="EMBL" id="AY271621">
    <property type="protein sequence ID" value="AAL65284.1"/>
    <property type="molecule type" value="Genomic_DNA"/>
</dbReference>
<keyword evidence="3" id="KW-0808">Transferase</keyword>
<dbReference type="InterPro" id="IPR015421">
    <property type="entry name" value="PyrdxlP-dep_Trfase_major"/>
</dbReference>
<sequence>MKFSNFFRNSQLFSPQSASVGSGSQGASRVVYLNFNESPFGPLPPALDAARDSLPGCGRYGFGAIDQLHQALALELAVPADHLTLYPGSNRALHYAAATFTGPGRSLVVATPGYPICELAARRAGADVHKVPLRKDGAHDLARMCAVEDAGLIYLCNPNNPTGTITPHNAILQALAQKPGDAVLLVDEAYLQFCDEPSMLPWIEQRADLIVLRTFSKIYGLAGLRIGMAMAQPQTLQRITTLPADDVSITAAQAALASLGHGHQVAQRKQAIIRARNETIDWLQSRDIPCTRSQSSCFMMKVGEQAPQIIQTLADNGVHIGRTWPEAPEWVRVTVGSLEEMEVFKSVMSLTVCAHHHGLFYPI</sequence>
<dbReference type="PANTHER" id="PTHR43643:SF3">
    <property type="entry name" value="HISTIDINOL-PHOSPHATE AMINOTRANSFERASE"/>
    <property type="match status" value="1"/>
</dbReference>
<keyword evidence="2" id="KW-0032">Aminotransferase</keyword>
<name>Q84HG0_PSEFL</name>
<accession>Q84HG0</accession>
<dbReference type="InterPro" id="IPR050106">
    <property type="entry name" value="HistidinolP_aminotransfase"/>
</dbReference>